<keyword evidence="2 3" id="KW-0732">Signal</keyword>
<comment type="caution">
    <text evidence="5">The sequence shown here is derived from an EMBL/GenBank/DDBJ whole genome shotgun (WGS) entry which is preliminary data.</text>
</comment>
<dbReference type="EMBL" id="JAUKVY010000024">
    <property type="protein sequence ID" value="MDO1536055.1"/>
    <property type="molecule type" value="Genomic_DNA"/>
</dbReference>
<proteinExistence type="inferred from homology"/>
<dbReference type="Pfam" id="PF13458">
    <property type="entry name" value="Peripla_BP_6"/>
    <property type="match status" value="1"/>
</dbReference>
<evidence type="ECO:0000313" key="6">
    <source>
        <dbReference type="Proteomes" id="UP001169027"/>
    </source>
</evidence>
<name>A0ABT8SBC6_9BURK</name>
<dbReference type="InterPro" id="IPR028082">
    <property type="entry name" value="Peripla_BP_I"/>
</dbReference>
<dbReference type="InterPro" id="IPR028081">
    <property type="entry name" value="Leu-bd"/>
</dbReference>
<evidence type="ECO:0000256" key="1">
    <source>
        <dbReference type="ARBA" id="ARBA00010062"/>
    </source>
</evidence>
<feature type="domain" description="Leucine-binding protein" evidence="4">
    <location>
        <begin position="35"/>
        <end position="367"/>
    </location>
</feature>
<dbReference type="InterPro" id="IPR006311">
    <property type="entry name" value="TAT_signal"/>
</dbReference>
<feature type="chain" id="PRO_5045290356" evidence="3">
    <location>
        <begin position="28"/>
        <end position="397"/>
    </location>
</feature>
<dbReference type="PANTHER" id="PTHR47235:SF1">
    <property type="entry name" value="BLR6548 PROTEIN"/>
    <property type="match status" value="1"/>
</dbReference>
<sequence>MSLRRRTLLSSGLAGLAPAFLSAPARAAGVSSGEIVLGTHLDLSGPAAITMPPIRNGLQMRVDEANEAGGIHGRKLRFVIEDNGSQPPQAVRVVDKLIRRDEVFALLCPFGSGPGVATVKKTVDAGVICFAPYGAAALIRKASGDSPLLFTANLHYDTTTAAGLKWTLAKLGSKKVGFIYQEGPFGDLVGKGVKEGLAAKGMALAAEAGYKVGDIDFSSQVARMRAAGVDLIVGATTTRETIAVAAEVKKLGWSGVNVLTASPGRAGTTLSIGKASVEGLYGIGGWRITPASAQGPALKRWSDSYRKRFNMEPDDVALVFYDYASWFMQGLQATGKDLTTAGLVKTLQASSFKGESSYETQRFKDNHVDPEWCRVEQVVDGQWLPRSEIIDPAKSSL</sequence>
<comment type="similarity">
    <text evidence="1">Belongs to the leucine-binding protein family.</text>
</comment>
<evidence type="ECO:0000256" key="3">
    <source>
        <dbReference type="SAM" id="SignalP"/>
    </source>
</evidence>
<dbReference type="PANTHER" id="PTHR47235">
    <property type="entry name" value="BLR6548 PROTEIN"/>
    <property type="match status" value="1"/>
</dbReference>
<dbReference type="SUPFAM" id="SSF53822">
    <property type="entry name" value="Periplasmic binding protein-like I"/>
    <property type="match status" value="1"/>
</dbReference>
<dbReference type="RefSeq" id="WP_301813937.1">
    <property type="nucleotide sequence ID" value="NZ_JAUJZH010000024.1"/>
</dbReference>
<protein>
    <submittedName>
        <fullName evidence="5">ABC transporter substrate-binding protein</fullName>
    </submittedName>
</protein>
<dbReference type="Gene3D" id="3.40.50.2300">
    <property type="match status" value="2"/>
</dbReference>
<evidence type="ECO:0000313" key="5">
    <source>
        <dbReference type="EMBL" id="MDO1536055.1"/>
    </source>
</evidence>
<accession>A0ABT8SBC6</accession>
<dbReference type="CDD" id="cd06343">
    <property type="entry name" value="PBP1_ABC_ligand_binding-like"/>
    <property type="match status" value="1"/>
</dbReference>
<dbReference type="Proteomes" id="UP001169027">
    <property type="component" value="Unassembled WGS sequence"/>
</dbReference>
<evidence type="ECO:0000259" key="4">
    <source>
        <dbReference type="Pfam" id="PF13458"/>
    </source>
</evidence>
<reference evidence="5" key="1">
    <citation type="submission" date="2023-06" db="EMBL/GenBank/DDBJ databases">
        <authorList>
            <person name="Jiang Y."/>
            <person name="Liu Q."/>
        </authorList>
    </citation>
    <scope>NUCLEOTIDE SEQUENCE</scope>
    <source>
        <strain evidence="5">CGMCC 1.12090</strain>
    </source>
</reference>
<dbReference type="PROSITE" id="PS51318">
    <property type="entry name" value="TAT"/>
    <property type="match status" value="1"/>
</dbReference>
<gene>
    <name evidence="5" type="ORF">Q2T77_27585</name>
</gene>
<evidence type="ECO:0000256" key="2">
    <source>
        <dbReference type="ARBA" id="ARBA00022729"/>
    </source>
</evidence>
<keyword evidence="6" id="KW-1185">Reference proteome</keyword>
<feature type="signal peptide" evidence="3">
    <location>
        <begin position="1"/>
        <end position="27"/>
    </location>
</feature>
<organism evidence="5 6">
    <name type="scientific">Variovorax ginsengisoli</name>
    <dbReference type="NCBI Taxonomy" id="363844"/>
    <lineage>
        <taxon>Bacteria</taxon>
        <taxon>Pseudomonadati</taxon>
        <taxon>Pseudomonadota</taxon>
        <taxon>Betaproteobacteria</taxon>
        <taxon>Burkholderiales</taxon>
        <taxon>Comamonadaceae</taxon>
        <taxon>Variovorax</taxon>
    </lineage>
</organism>